<feature type="non-terminal residue" evidence="14">
    <location>
        <position position="1"/>
    </location>
</feature>
<dbReference type="GO" id="GO:0006364">
    <property type="term" value="P:rRNA processing"/>
    <property type="evidence" value="ECO:0007669"/>
    <property type="project" value="UniProtKB-KW"/>
</dbReference>
<comment type="domain">
    <text evidence="10">The Q motif is unique to and characteristic of the DEAD box family of RNA helicases and controls ATP binding and hydrolysis.</text>
</comment>
<dbReference type="SMART" id="SM00490">
    <property type="entry name" value="HELICc"/>
    <property type="match status" value="1"/>
</dbReference>
<dbReference type="AlphaFoldDB" id="A0A8H7ZZX4"/>
<dbReference type="PROSITE" id="PS51192">
    <property type="entry name" value="HELICASE_ATP_BIND_1"/>
    <property type="match status" value="1"/>
</dbReference>
<feature type="compositionally biased region" description="Basic and acidic residues" evidence="11">
    <location>
        <begin position="29"/>
        <end position="40"/>
    </location>
</feature>
<evidence type="ECO:0000256" key="1">
    <source>
        <dbReference type="ARBA" id="ARBA00004604"/>
    </source>
</evidence>
<evidence type="ECO:0000256" key="7">
    <source>
        <dbReference type="ARBA" id="ARBA00022840"/>
    </source>
</evidence>
<dbReference type="InterPro" id="IPR001650">
    <property type="entry name" value="Helicase_C-like"/>
</dbReference>
<dbReference type="Pfam" id="PF00271">
    <property type="entry name" value="Helicase_C"/>
    <property type="match status" value="1"/>
</dbReference>
<dbReference type="GO" id="GO:0005524">
    <property type="term" value="F:ATP binding"/>
    <property type="evidence" value="ECO:0007669"/>
    <property type="project" value="UniProtKB-UniRule"/>
</dbReference>
<keyword evidence="8 10" id="KW-0694">RNA-binding</keyword>
<evidence type="ECO:0000256" key="6">
    <source>
        <dbReference type="ARBA" id="ARBA00022806"/>
    </source>
</evidence>
<dbReference type="OrthoDB" id="10259640at2759"/>
<dbReference type="GO" id="GO:0003723">
    <property type="term" value="F:RNA binding"/>
    <property type="evidence" value="ECO:0007669"/>
    <property type="project" value="UniProtKB-UniRule"/>
</dbReference>
<keyword evidence="15" id="KW-1185">Reference proteome</keyword>
<evidence type="ECO:0000256" key="2">
    <source>
        <dbReference type="ARBA" id="ARBA00022517"/>
    </source>
</evidence>
<feature type="domain" description="Helicase C-terminal" evidence="13">
    <location>
        <begin position="241"/>
        <end position="388"/>
    </location>
</feature>
<evidence type="ECO:0000259" key="12">
    <source>
        <dbReference type="PROSITE" id="PS51192"/>
    </source>
</evidence>
<organism evidence="14 15">
    <name type="scientific">Olpidium bornovanus</name>
    <dbReference type="NCBI Taxonomy" id="278681"/>
    <lineage>
        <taxon>Eukaryota</taxon>
        <taxon>Fungi</taxon>
        <taxon>Fungi incertae sedis</taxon>
        <taxon>Olpidiomycota</taxon>
        <taxon>Olpidiomycotina</taxon>
        <taxon>Olpidiomycetes</taxon>
        <taxon>Olpidiales</taxon>
        <taxon>Olpidiaceae</taxon>
        <taxon>Olpidium</taxon>
    </lineage>
</organism>
<comment type="function">
    <text evidence="10">RNA helicase.</text>
</comment>
<evidence type="ECO:0000313" key="15">
    <source>
        <dbReference type="Proteomes" id="UP000673691"/>
    </source>
</evidence>
<dbReference type="GO" id="GO:0005730">
    <property type="term" value="C:nucleolus"/>
    <property type="evidence" value="ECO:0007669"/>
    <property type="project" value="UniProtKB-SubCell"/>
</dbReference>
<feature type="region of interest" description="Disordered" evidence="11">
    <location>
        <begin position="526"/>
        <end position="547"/>
    </location>
</feature>
<keyword evidence="7 9" id="KW-0067">ATP-binding</keyword>
<dbReference type="EC" id="3.6.4.13" evidence="10"/>
<keyword evidence="5 9" id="KW-0378">Hydrolase</keyword>
<dbReference type="Pfam" id="PF13959">
    <property type="entry name" value="CTE_SPB4"/>
    <property type="match status" value="1"/>
</dbReference>
<comment type="similarity">
    <text evidence="9">Belongs to the DEAD box helicase family.</text>
</comment>
<dbReference type="PANTHER" id="PTHR24031">
    <property type="entry name" value="RNA HELICASE"/>
    <property type="match status" value="1"/>
</dbReference>
<dbReference type="Pfam" id="PF00270">
    <property type="entry name" value="DEAD"/>
    <property type="match status" value="1"/>
</dbReference>
<dbReference type="CDD" id="cd18787">
    <property type="entry name" value="SF2_C_DEAD"/>
    <property type="match status" value="1"/>
</dbReference>
<feature type="region of interest" description="Disordered" evidence="11">
    <location>
        <begin position="22"/>
        <end position="119"/>
    </location>
</feature>
<evidence type="ECO:0000256" key="4">
    <source>
        <dbReference type="ARBA" id="ARBA00022741"/>
    </source>
</evidence>
<keyword evidence="2" id="KW-0690">Ribosome biogenesis</keyword>
<evidence type="ECO:0000256" key="9">
    <source>
        <dbReference type="RuleBase" id="RU000492"/>
    </source>
</evidence>
<keyword evidence="3" id="KW-0698">rRNA processing</keyword>
<protein>
    <recommendedName>
        <fullName evidence="10">ATP-dependent RNA helicase</fullName>
        <ecNumber evidence="10">3.6.4.13</ecNumber>
    </recommendedName>
</protein>
<accession>A0A8H7ZZX4</accession>
<proteinExistence type="inferred from homology"/>
<dbReference type="SUPFAM" id="SSF52540">
    <property type="entry name" value="P-loop containing nucleoside triphosphate hydrolases"/>
    <property type="match status" value="1"/>
</dbReference>
<comment type="caution">
    <text evidence="14">The sequence shown here is derived from an EMBL/GenBank/DDBJ whole genome shotgun (WGS) entry which is preliminary data.</text>
</comment>
<feature type="compositionally biased region" description="Basic and acidic residues" evidence="11">
    <location>
        <begin position="50"/>
        <end position="61"/>
    </location>
</feature>
<dbReference type="GO" id="GO:0016787">
    <property type="term" value="F:hydrolase activity"/>
    <property type="evidence" value="ECO:0007669"/>
    <property type="project" value="UniProtKB-KW"/>
</dbReference>
<dbReference type="GO" id="GO:0003724">
    <property type="term" value="F:RNA helicase activity"/>
    <property type="evidence" value="ECO:0007669"/>
    <property type="project" value="UniProtKB-EC"/>
</dbReference>
<evidence type="ECO:0000256" key="3">
    <source>
        <dbReference type="ARBA" id="ARBA00022552"/>
    </source>
</evidence>
<dbReference type="Proteomes" id="UP000673691">
    <property type="component" value="Unassembled WGS sequence"/>
</dbReference>
<gene>
    <name evidence="14" type="ORF">BJ554DRAFT_5263</name>
</gene>
<dbReference type="PROSITE" id="PS00039">
    <property type="entry name" value="DEAD_ATP_HELICASE"/>
    <property type="match status" value="1"/>
</dbReference>
<feature type="region of interest" description="Disordered" evidence="11">
    <location>
        <begin position="462"/>
        <end position="493"/>
    </location>
</feature>
<evidence type="ECO:0000313" key="14">
    <source>
        <dbReference type="EMBL" id="KAG5462415.1"/>
    </source>
</evidence>
<evidence type="ECO:0000259" key="13">
    <source>
        <dbReference type="PROSITE" id="PS51194"/>
    </source>
</evidence>
<dbReference type="SMART" id="SM01178">
    <property type="entry name" value="DUF4217"/>
    <property type="match status" value="1"/>
</dbReference>
<dbReference type="Gene3D" id="3.40.50.300">
    <property type="entry name" value="P-loop containing nucleotide triphosphate hydrolases"/>
    <property type="match status" value="2"/>
</dbReference>
<evidence type="ECO:0000256" key="8">
    <source>
        <dbReference type="ARBA" id="ARBA00022884"/>
    </source>
</evidence>
<dbReference type="InterPro" id="IPR027417">
    <property type="entry name" value="P-loop_NTPase"/>
</dbReference>
<dbReference type="InterPro" id="IPR014001">
    <property type="entry name" value="Helicase_ATP-bd"/>
</dbReference>
<dbReference type="InterPro" id="IPR025313">
    <property type="entry name" value="SPB4-like_CTE"/>
</dbReference>
<name>A0A8H7ZZX4_9FUNG</name>
<feature type="domain" description="Helicase ATP-binding" evidence="12">
    <location>
        <begin position="124"/>
        <end position="213"/>
    </location>
</feature>
<feature type="region of interest" description="Disordered" evidence="11">
    <location>
        <begin position="668"/>
        <end position="718"/>
    </location>
</feature>
<evidence type="ECO:0000256" key="10">
    <source>
        <dbReference type="RuleBase" id="RU365068"/>
    </source>
</evidence>
<feature type="compositionally biased region" description="Basic residues" evidence="11">
    <location>
        <begin position="690"/>
        <end position="702"/>
    </location>
</feature>
<comment type="subcellular location">
    <subcellularLocation>
        <location evidence="1">Nucleus</location>
        <location evidence="1">Nucleolus</location>
    </subcellularLocation>
</comment>
<keyword evidence="4 9" id="KW-0547">Nucleotide-binding</keyword>
<dbReference type="InterPro" id="IPR000629">
    <property type="entry name" value="RNA-helicase_DEAD-box_CS"/>
</dbReference>
<evidence type="ECO:0000256" key="11">
    <source>
        <dbReference type="SAM" id="MobiDB-lite"/>
    </source>
</evidence>
<dbReference type="PROSITE" id="PS51194">
    <property type="entry name" value="HELICASE_CTER"/>
    <property type="match status" value="1"/>
</dbReference>
<comment type="catalytic activity">
    <reaction evidence="10">
        <text>ATP + H2O = ADP + phosphate + H(+)</text>
        <dbReference type="Rhea" id="RHEA:13065"/>
        <dbReference type="ChEBI" id="CHEBI:15377"/>
        <dbReference type="ChEBI" id="CHEBI:15378"/>
        <dbReference type="ChEBI" id="CHEBI:30616"/>
        <dbReference type="ChEBI" id="CHEBI:43474"/>
        <dbReference type="ChEBI" id="CHEBI:456216"/>
        <dbReference type="EC" id="3.6.4.13"/>
    </reaction>
</comment>
<feature type="compositionally biased region" description="Basic and acidic residues" evidence="11">
    <location>
        <begin position="468"/>
        <end position="489"/>
    </location>
</feature>
<keyword evidence="6 9" id="KW-0347">Helicase</keyword>
<evidence type="ECO:0000256" key="5">
    <source>
        <dbReference type="ARBA" id="ARBA00022801"/>
    </source>
</evidence>
<reference evidence="14 15" key="1">
    <citation type="journal article" name="Sci. Rep.">
        <title>Genome-scale phylogenetic analyses confirm Olpidium as the closest living zoosporic fungus to the non-flagellated, terrestrial fungi.</title>
        <authorList>
            <person name="Chang Y."/>
            <person name="Rochon D."/>
            <person name="Sekimoto S."/>
            <person name="Wang Y."/>
            <person name="Chovatia M."/>
            <person name="Sandor L."/>
            <person name="Salamov A."/>
            <person name="Grigoriev I.V."/>
            <person name="Stajich J.E."/>
            <person name="Spatafora J.W."/>
        </authorList>
    </citation>
    <scope>NUCLEOTIDE SEQUENCE [LARGE SCALE GENOMIC DNA]</scope>
    <source>
        <strain evidence="14">S191</strain>
    </source>
</reference>
<dbReference type="InterPro" id="IPR011545">
    <property type="entry name" value="DEAD/DEAH_box_helicase_dom"/>
</dbReference>
<sequence>RNRPDKFRKVRPAALIAEDAVGPLQVLVRRADQHPTEGHTARAPGKGRSGRSEDGQRKDSCVRCPGNADFRGPAENRPRAQLLCRSRDRGQKRCGGAGASEPHEHTRRHARSPVATHGPDGRIRLFELADTWLVLPNPLVTPFWKTPVLISLRPPAVTVLDEADRILDMGFETTLNAIIENLPKERQTLLYSATQTKSVRDLARLSLSDPEYIAVHERSKSATPAGLSQHYMVTSLENKLNILWSFLKTHLQTKGIVFVSSCKQVRFIFESFCKMHPGVPLLHIHGKQKQSKRVEVFERFSSINHGYLFSTDVGARGLDFPAVNWVIQLDCPDDADTYIHRVGRTARFGGEGRALLILLPNEEAAMVDNLRRKKVPIEKITMRQSKALSVKQQLQAACFQDPELKYLGQKAFVSYMRSVYLQKDKSVFDVHALPAEAFAESLGLPGAPKIKFVKKNSAKDQQASAVNAEDRAASPDEKAAIGASERRAQETNVLPKKKIVTKIDKMFNRQNQTVLTSHYSKMIDQEDAADSNGGGEAGLSGAQSDDEDFMTIRRKDHDLDENTVDKSISKGLKGKDAASLNHKEILRLRKQALAKQNNEKLVFDDDGGVREIETQVVPRSATVRLRVPLFFLPPSAPSSPSRQAHPLYELETLDSFNRAGPAAEQTAKFVAGESERMRDADGEDRDTEKRKRREKRLHRKRRESLGEDGVQCSLGSAS</sequence>
<dbReference type="EMBL" id="JAEFCI010002168">
    <property type="protein sequence ID" value="KAG5462415.1"/>
    <property type="molecule type" value="Genomic_DNA"/>
</dbReference>